<dbReference type="PANTHER" id="PTHR14614:SF161">
    <property type="match status" value="1"/>
</dbReference>
<dbReference type="InterPro" id="IPR029063">
    <property type="entry name" value="SAM-dependent_MTases_sf"/>
</dbReference>
<reference evidence="1 2" key="1">
    <citation type="submission" date="2024-05" db="EMBL/GenBank/DDBJ databases">
        <title>A draft genome resource for the thread blight pathogen Marasmius tenuissimus strain MS-2.</title>
        <authorList>
            <person name="Yulfo-Soto G.E."/>
            <person name="Baruah I.K."/>
            <person name="Amoako-Attah I."/>
            <person name="Bukari Y."/>
            <person name="Meinhardt L.W."/>
            <person name="Bailey B.A."/>
            <person name="Cohen S.P."/>
        </authorList>
    </citation>
    <scope>NUCLEOTIDE SEQUENCE [LARGE SCALE GENOMIC DNA]</scope>
    <source>
        <strain evidence="1 2">MS-2</strain>
    </source>
</reference>
<gene>
    <name evidence="1" type="ORF">AAF712_007750</name>
</gene>
<sequence>MIELGSGAGIVGSTLAPALTEEDLLVLTDLAEVCPLLESNVRSTASDVQMLYVRPLAWGNAEDADAIAHELLCGRNLTHILCSDLVYFPELLAPLLRSLIQLSSVSFSGGIDNPVNIIISYKIRSLAKETPFWSAFGLWFTYESLLERQGTSDSGEQTPNPWRRFGADVEDSIFIFIARRRPESFDWTVPEDDRDLLSGIGARGSLQPKGDDQFESLLFMLLQDEDGQEPDTATETGL</sequence>
<comment type="caution">
    <text evidence="1">The sequence shown here is derived from an EMBL/GenBank/DDBJ whole genome shotgun (WGS) entry which is preliminary data.</text>
</comment>
<dbReference type="PANTHER" id="PTHR14614">
    <property type="entry name" value="HEPATOCELLULAR CARCINOMA-ASSOCIATED ANTIGEN"/>
    <property type="match status" value="1"/>
</dbReference>
<protein>
    <submittedName>
        <fullName evidence="1">Uncharacterized protein</fullName>
    </submittedName>
</protein>
<dbReference type="Gene3D" id="3.40.50.150">
    <property type="entry name" value="Vaccinia Virus protein VP39"/>
    <property type="match status" value="1"/>
</dbReference>
<dbReference type="Pfam" id="PF10294">
    <property type="entry name" value="Methyltransf_16"/>
    <property type="match status" value="1"/>
</dbReference>
<evidence type="ECO:0000313" key="2">
    <source>
        <dbReference type="Proteomes" id="UP001437256"/>
    </source>
</evidence>
<name>A0ABR2ZVR1_9AGAR</name>
<dbReference type="Proteomes" id="UP001437256">
    <property type="component" value="Unassembled WGS sequence"/>
</dbReference>
<dbReference type="InterPro" id="IPR019410">
    <property type="entry name" value="Methyltransf_16"/>
</dbReference>
<accession>A0ABR2ZVR1</accession>
<dbReference type="EMBL" id="JBBXMP010000050">
    <property type="protein sequence ID" value="KAL0065239.1"/>
    <property type="molecule type" value="Genomic_DNA"/>
</dbReference>
<proteinExistence type="predicted"/>
<keyword evidence="2" id="KW-1185">Reference proteome</keyword>
<organism evidence="1 2">
    <name type="scientific">Marasmius tenuissimus</name>
    <dbReference type="NCBI Taxonomy" id="585030"/>
    <lineage>
        <taxon>Eukaryota</taxon>
        <taxon>Fungi</taxon>
        <taxon>Dikarya</taxon>
        <taxon>Basidiomycota</taxon>
        <taxon>Agaricomycotina</taxon>
        <taxon>Agaricomycetes</taxon>
        <taxon>Agaricomycetidae</taxon>
        <taxon>Agaricales</taxon>
        <taxon>Marasmiineae</taxon>
        <taxon>Marasmiaceae</taxon>
        <taxon>Marasmius</taxon>
    </lineage>
</organism>
<evidence type="ECO:0000313" key="1">
    <source>
        <dbReference type="EMBL" id="KAL0065239.1"/>
    </source>
</evidence>